<keyword evidence="1" id="KW-0472">Membrane</keyword>
<accession>A0AAN8X6Q4</accession>
<keyword evidence="1" id="KW-1133">Transmembrane helix</keyword>
<dbReference type="AlphaFoldDB" id="A0AAN8X6Q4"/>
<dbReference type="Proteomes" id="UP001381693">
    <property type="component" value="Unassembled WGS sequence"/>
</dbReference>
<dbReference type="EMBL" id="JAXCGZ010007676">
    <property type="protein sequence ID" value="KAK7078762.1"/>
    <property type="molecule type" value="Genomic_DNA"/>
</dbReference>
<evidence type="ECO:0000313" key="2">
    <source>
        <dbReference type="EMBL" id="KAK7078762.1"/>
    </source>
</evidence>
<name>A0AAN8X6Q4_HALRR</name>
<dbReference type="PANTHER" id="PTHR13551">
    <property type="entry name" value="BRAIN PROTEIN I3"/>
    <property type="match status" value="1"/>
</dbReference>
<reference evidence="2 3" key="1">
    <citation type="submission" date="2023-11" db="EMBL/GenBank/DDBJ databases">
        <title>Halocaridina rubra genome assembly.</title>
        <authorList>
            <person name="Smith C."/>
        </authorList>
    </citation>
    <scope>NUCLEOTIDE SEQUENCE [LARGE SCALE GENOMIC DNA]</scope>
    <source>
        <strain evidence="2">EP-1</strain>
        <tissue evidence="2">Whole</tissue>
    </source>
</reference>
<dbReference type="Pfam" id="PF10164">
    <property type="entry name" value="BRI3"/>
    <property type="match status" value="1"/>
</dbReference>
<proteinExistence type="predicted"/>
<keyword evidence="3" id="KW-1185">Reference proteome</keyword>
<sequence length="97" mass="10825">MPTKIVPVSPRAEGWADTSSIVSINLQYPDQKQQQWGLSTKPDNNRPRCQRCKEGYLEAEFSCCGILAAIALFPLGLICCCLFKVKVCTYCGKKVYC</sequence>
<feature type="transmembrane region" description="Helical" evidence="1">
    <location>
        <begin position="66"/>
        <end position="85"/>
    </location>
</feature>
<evidence type="ECO:0008006" key="4">
    <source>
        <dbReference type="Google" id="ProtNLM"/>
    </source>
</evidence>
<organism evidence="2 3">
    <name type="scientific">Halocaridina rubra</name>
    <name type="common">Hawaiian red shrimp</name>
    <dbReference type="NCBI Taxonomy" id="373956"/>
    <lineage>
        <taxon>Eukaryota</taxon>
        <taxon>Metazoa</taxon>
        <taxon>Ecdysozoa</taxon>
        <taxon>Arthropoda</taxon>
        <taxon>Crustacea</taxon>
        <taxon>Multicrustacea</taxon>
        <taxon>Malacostraca</taxon>
        <taxon>Eumalacostraca</taxon>
        <taxon>Eucarida</taxon>
        <taxon>Decapoda</taxon>
        <taxon>Pleocyemata</taxon>
        <taxon>Caridea</taxon>
        <taxon>Atyoidea</taxon>
        <taxon>Atyidae</taxon>
        <taxon>Halocaridina</taxon>
    </lineage>
</organism>
<dbReference type="InterPro" id="IPR019317">
    <property type="entry name" value="BRI3"/>
</dbReference>
<comment type="caution">
    <text evidence="2">The sequence shown here is derived from an EMBL/GenBank/DDBJ whole genome shotgun (WGS) entry which is preliminary data.</text>
</comment>
<evidence type="ECO:0000256" key="1">
    <source>
        <dbReference type="SAM" id="Phobius"/>
    </source>
</evidence>
<protein>
    <recommendedName>
        <fullName evidence="4">Brain protein I3</fullName>
    </recommendedName>
</protein>
<keyword evidence="1" id="KW-0812">Transmembrane</keyword>
<gene>
    <name evidence="2" type="ORF">SK128_026635</name>
</gene>
<evidence type="ECO:0000313" key="3">
    <source>
        <dbReference type="Proteomes" id="UP001381693"/>
    </source>
</evidence>